<accession>A0AAW1ICP7</accession>
<comment type="caution">
    <text evidence="1">The sequence shown here is derived from an EMBL/GenBank/DDBJ whole genome shotgun (WGS) entry which is preliminary data.</text>
</comment>
<protein>
    <submittedName>
        <fullName evidence="1">Uncharacterized protein</fullName>
    </submittedName>
</protein>
<gene>
    <name evidence="1" type="ORF">QE152_g36681</name>
</gene>
<evidence type="ECO:0000313" key="1">
    <source>
        <dbReference type="EMBL" id="KAK9687120.1"/>
    </source>
</evidence>
<keyword evidence="2" id="KW-1185">Reference proteome</keyword>
<sequence>MDWPSDLFSRTQTRNMNQAVLNSDGNCAILMDPRDVESNIMVDNISMRNLPESPIRQLHINKDGINDIEETYNILKEFKGIYQNHPSGNLNLLVSDGLNPQYTRKICEYIFRLDTVDISVISTQRKQASKEPVTRRPVTEKVVVKSGNTKYADLLKSVKNCVNLEKVGVQVKTIRKTKDGDLLLEVRGDRQKAGVLKDAICKKMDNKVSLITSETTIHVLDVDADLTKEDVENAIRISVGNRSAHTVRVSSMRPTRDGNQAATVQVSKAAGNILVRPTRDGNQAATVQVSKAAATVQVSKAAGNILVSRGKIKIGWVDCRIRERVEVVRCFKCLEFGHRRHLFCMSLQGASYRFDQMPEV</sequence>
<evidence type="ECO:0000313" key="2">
    <source>
        <dbReference type="Proteomes" id="UP001458880"/>
    </source>
</evidence>
<dbReference type="Proteomes" id="UP001458880">
    <property type="component" value="Unassembled WGS sequence"/>
</dbReference>
<reference evidence="1 2" key="1">
    <citation type="journal article" date="2024" name="BMC Genomics">
        <title>De novo assembly and annotation of Popillia japonica's genome with initial clues to its potential as an invasive pest.</title>
        <authorList>
            <person name="Cucini C."/>
            <person name="Boschi S."/>
            <person name="Funari R."/>
            <person name="Cardaioli E."/>
            <person name="Iannotti N."/>
            <person name="Marturano G."/>
            <person name="Paoli F."/>
            <person name="Bruttini M."/>
            <person name="Carapelli A."/>
            <person name="Frati F."/>
            <person name="Nardi F."/>
        </authorList>
    </citation>
    <scope>NUCLEOTIDE SEQUENCE [LARGE SCALE GENOMIC DNA]</scope>
    <source>
        <strain evidence="1">DMR45628</strain>
    </source>
</reference>
<organism evidence="1 2">
    <name type="scientific">Popillia japonica</name>
    <name type="common">Japanese beetle</name>
    <dbReference type="NCBI Taxonomy" id="7064"/>
    <lineage>
        <taxon>Eukaryota</taxon>
        <taxon>Metazoa</taxon>
        <taxon>Ecdysozoa</taxon>
        <taxon>Arthropoda</taxon>
        <taxon>Hexapoda</taxon>
        <taxon>Insecta</taxon>
        <taxon>Pterygota</taxon>
        <taxon>Neoptera</taxon>
        <taxon>Endopterygota</taxon>
        <taxon>Coleoptera</taxon>
        <taxon>Polyphaga</taxon>
        <taxon>Scarabaeiformia</taxon>
        <taxon>Scarabaeidae</taxon>
        <taxon>Rutelinae</taxon>
        <taxon>Popillia</taxon>
    </lineage>
</organism>
<name>A0AAW1ICP7_POPJA</name>
<dbReference type="EMBL" id="JASPKY010000660">
    <property type="protein sequence ID" value="KAK9687120.1"/>
    <property type="molecule type" value="Genomic_DNA"/>
</dbReference>
<proteinExistence type="predicted"/>
<dbReference type="AlphaFoldDB" id="A0AAW1ICP7"/>